<protein>
    <recommendedName>
        <fullName evidence="1">non-specific serine/threonine protein kinase</fullName>
        <ecNumber evidence="1">2.7.11.1</ecNumber>
    </recommendedName>
</protein>
<keyword evidence="4" id="KW-0547">Nucleotide-binding</keyword>
<evidence type="ECO:0000313" key="9">
    <source>
        <dbReference type="EMBL" id="ORX67473.1"/>
    </source>
</evidence>
<reference evidence="9 10" key="1">
    <citation type="submission" date="2016-07" db="EMBL/GenBank/DDBJ databases">
        <title>Pervasive Adenine N6-methylation of Active Genes in Fungi.</title>
        <authorList>
            <consortium name="DOE Joint Genome Institute"/>
            <person name="Mondo S.J."/>
            <person name="Dannebaum R.O."/>
            <person name="Kuo R.C."/>
            <person name="Labutti K."/>
            <person name="Haridas S."/>
            <person name="Kuo A."/>
            <person name="Salamov A."/>
            <person name="Ahrendt S.R."/>
            <person name="Lipzen A."/>
            <person name="Sullivan W."/>
            <person name="Andreopoulos W.B."/>
            <person name="Clum A."/>
            <person name="Lindquist E."/>
            <person name="Daum C."/>
            <person name="Ramamoorthy G.K."/>
            <person name="Gryganskyi A."/>
            <person name="Culley D."/>
            <person name="Magnuson J.K."/>
            <person name="James T.Y."/>
            <person name="O'Malley M.A."/>
            <person name="Stajich J.E."/>
            <person name="Spatafora J.W."/>
            <person name="Visel A."/>
            <person name="Grigoriev I.V."/>
        </authorList>
    </citation>
    <scope>NUCLEOTIDE SEQUENCE [LARGE SCALE GENOMIC DNA]</scope>
    <source>
        <strain evidence="9 10">ATCC 12442</strain>
    </source>
</reference>
<dbReference type="InterPro" id="IPR008271">
    <property type="entry name" value="Ser/Thr_kinase_AS"/>
</dbReference>
<accession>A0A1Y1W1P5</accession>
<keyword evidence="10" id="KW-1185">Reference proteome</keyword>
<sequence length="562" mass="63264">MLPTKRQFRSVTYTRESEIHQLSYSIPEGLPHEELFTPEGIPIVQPVAKRPRLVFEFAGGLTHQDPSGDSTPDDSVVRNVTVDNDHLKHLLETQCAENIIEQIAAQVPNTPVIEQPETSDAEEPADHTAGELSLEGCEETGQFRKLSCWRSSATIGEESDLDAACSSHRSGCRGTELSEANGPGFEYFDTQEADDSRCSEAPEQGEAAEEGEDDRDENEDGDDSISEEIEELKGLIPDDEASGRFRRPGRRRRSHMVAIKKIYVTSSPARIANEIAILNDLRGSRFVAPLVTAMRKDDQVIVVLPYFPNDDFRSFYMTLSIDEIRWYMASLLEALKFSHRQGIMHRDIKPSNFLYDIGRRHGVLVDFGLAERENDQEATKHRSRHALQMDSTTAARIFRSFDMRGRPGIPRKDTRPGLRANRAGTRGFRAPEVLLKVAKQSVAIDIWSAGVILLCFLTRRFPFFQSTDDTEALLEIAVLYGRLEMERAAVALGRTFLTNIPTVKDRGIRFESLIKAYNLDGFLVMPPEAYDLLRKLLALTPDKRITAAEALEHPFITNRPFD</sequence>
<dbReference type="GO" id="GO:0005524">
    <property type="term" value="F:ATP binding"/>
    <property type="evidence" value="ECO:0007669"/>
    <property type="project" value="UniProtKB-KW"/>
</dbReference>
<evidence type="ECO:0000256" key="4">
    <source>
        <dbReference type="ARBA" id="ARBA00022741"/>
    </source>
</evidence>
<evidence type="ECO:0000256" key="3">
    <source>
        <dbReference type="ARBA" id="ARBA00022679"/>
    </source>
</evidence>
<dbReference type="PROSITE" id="PS50011">
    <property type="entry name" value="PROTEIN_KINASE_DOM"/>
    <property type="match status" value="1"/>
</dbReference>
<evidence type="ECO:0000256" key="5">
    <source>
        <dbReference type="ARBA" id="ARBA00022777"/>
    </source>
</evidence>
<name>A0A1Y1W1P5_9FUNG</name>
<comment type="caution">
    <text evidence="9">The sequence shown here is derived from an EMBL/GenBank/DDBJ whole genome shotgun (WGS) entry which is preliminary data.</text>
</comment>
<feature type="compositionally biased region" description="Acidic residues" evidence="7">
    <location>
        <begin position="206"/>
        <end position="224"/>
    </location>
</feature>
<dbReference type="InterPro" id="IPR011009">
    <property type="entry name" value="Kinase-like_dom_sf"/>
</dbReference>
<dbReference type="Gene3D" id="1.10.510.10">
    <property type="entry name" value="Transferase(Phosphotransferase) domain 1"/>
    <property type="match status" value="1"/>
</dbReference>
<evidence type="ECO:0000313" key="10">
    <source>
        <dbReference type="Proteomes" id="UP000193922"/>
    </source>
</evidence>
<dbReference type="InterPro" id="IPR000719">
    <property type="entry name" value="Prot_kinase_dom"/>
</dbReference>
<dbReference type="Gene3D" id="3.30.200.20">
    <property type="entry name" value="Phosphorylase Kinase, domain 1"/>
    <property type="match status" value="1"/>
</dbReference>
<dbReference type="RefSeq" id="XP_040741360.1">
    <property type="nucleotide sequence ID" value="XM_040888233.1"/>
</dbReference>
<dbReference type="GO" id="GO:0005634">
    <property type="term" value="C:nucleus"/>
    <property type="evidence" value="ECO:0007669"/>
    <property type="project" value="TreeGrafter"/>
</dbReference>
<evidence type="ECO:0000259" key="8">
    <source>
        <dbReference type="PROSITE" id="PS50011"/>
    </source>
</evidence>
<dbReference type="GO" id="GO:0044773">
    <property type="term" value="P:mitotic DNA damage checkpoint signaling"/>
    <property type="evidence" value="ECO:0007669"/>
    <property type="project" value="TreeGrafter"/>
</dbReference>
<dbReference type="OrthoDB" id="10020333at2759"/>
<organism evidence="9 10">
    <name type="scientific">Linderina pennispora</name>
    <dbReference type="NCBI Taxonomy" id="61395"/>
    <lineage>
        <taxon>Eukaryota</taxon>
        <taxon>Fungi</taxon>
        <taxon>Fungi incertae sedis</taxon>
        <taxon>Zoopagomycota</taxon>
        <taxon>Kickxellomycotina</taxon>
        <taxon>Kickxellomycetes</taxon>
        <taxon>Kickxellales</taxon>
        <taxon>Kickxellaceae</taxon>
        <taxon>Linderina</taxon>
    </lineage>
</organism>
<evidence type="ECO:0000256" key="1">
    <source>
        <dbReference type="ARBA" id="ARBA00012513"/>
    </source>
</evidence>
<feature type="region of interest" description="Disordered" evidence="7">
    <location>
        <begin position="159"/>
        <end position="224"/>
    </location>
</feature>
<dbReference type="PANTHER" id="PTHR44167:SF23">
    <property type="entry name" value="CDC7 KINASE, ISOFORM A-RELATED"/>
    <property type="match status" value="1"/>
</dbReference>
<dbReference type="SMART" id="SM00220">
    <property type="entry name" value="S_TKc"/>
    <property type="match status" value="1"/>
</dbReference>
<dbReference type="AlphaFoldDB" id="A0A1Y1W1P5"/>
<dbReference type="CDD" id="cd14019">
    <property type="entry name" value="STKc_Cdc7"/>
    <property type="match status" value="1"/>
</dbReference>
<evidence type="ECO:0000256" key="6">
    <source>
        <dbReference type="ARBA" id="ARBA00022840"/>
    </source>
</evidence>
<dbReference type="EMBL" id="MCFD01000012">
    <property type="protein sequence ID" value="ORX67473.1"/>
    <property type="molecule type" value="Genomic_DNA"/>
</dbReference>
<keyword evidence="5 9" id="KW-0418">Kinase</keyword>
<proteinExistence type="predicted"/>
<dbReference type="SUPFAM" id="SSF56112">
    <property type="entry name" value="Protein kinase-like (PK-like)"/>
    <property type="match status" value="1"/>
</dbReference>
<dbReference type="EC" id="2.7.11.1" evidence="1"/>
<keyword evidence="2" id="KW-0723">Serine/threonine-protein kinase</keyword>
<dbReference type="Proteomes" id="UP000193922">
    <property type="component" value="Unassembled WGS sequence"/>
</dbReference>
<feature type="domain" description="Protein kinase" evidence="8">
    <location>
        <begin position="234"/>
        <end position="556"/>
    </location>
</feature>
<evidence type="ECO:0000256" key="7">
    <source>
        <dbReference type="SAM" id="MobiDB-lite"/>
    </source>
</evidence>
<dbReference type="Pfam" id="PF00069">
    <property type="entry name" value="Pkinase"/>
    <property type="match status" value="2"/>
</dbReference>
<dbReference type="GeneID" id="63804881"/>
<dbReference type="PROSITE" id="PS00108">
    <property type="entry name" value="PROTEIN_KINASE_ST"/>
    <property type="match status" value="1"/>
</dbReference>
<dbReference type="PANTHER" id="PTHR44167">
    <property type="entry name" value="OVARIAN-SPECIFIC SERINE/THREONINE-PROTEIN KINASE LOK-RELATED"/>
    <property type="match status" value="1"/>
</dbReference>
<dbReference type="GO" id="GO:0004674">
    <property type="term" value="F:protein serine/threonine kinase activity"/>
    <property type="evidence" value="ECO:0007669"/>
    <property type="project" value="UniProtKB-KW"/>
</dbReference>
<keyword evidence="3" id="KW-0808">Transferase</keyword>
<dbReference type="STRING" id="61395.A0A1Y1W1P5"/>
<keyword evidence="6" id="KW-0067">ATP-binding</keyword>
<gene>
    <name evidence="9" type="ORF">DL89DRAFT_269275</name>
</gene>
<feature type="region of interest" description="Disordered" evidence="7">
    <location>
        <begin position="230"/>
        <end position="249"/>
    </location>
</feature>
<evidence type="ECO:0000256" key="2">
    <source>
        <dbReference type="ARBA" id="ARBA00022527"/>
    </source>
</evidence>